<dbReference type="Proteomes" id="UP000054820">
    <property type="component" value="Unassembled WGS sequence"/>
</dbReference>
<proteinExistence type="predicted"/>
<protein>
    <submittedName>
        <fullName evidence="2">DNA repair protein</fullName>
    </submittedName>
</protein>
<evidence type="ECO:0000313" key="3">
    <source>
        <dbReference type="Proteomes" id="UP000054820"/>
    </source>
</evidence>
<dbReference type="STRING" id="460.Lstg_1209"/>
<dbReference type="AlphaFoldDB" id="A0A378LEG7"/>
<dbReference type="RefSeq" id="WP_058476780.1">
    <property type="nucleotide sequence ID" value="NZ_CAAAIO010000005.1"/>
</dbReference>
<sequence>MWYLKIMRELLSVLPEASRKDGRIFLNKLFFSVEEITEQQTEIEFFLGLIEKSFLKFERKEPGSVSLTEFCKHILGLTLLYVKSSDDLAIWNSDFVPALKKGKIKHFLILDKKERAKISSIRLLNKIEMDTFASLEHTVNINFEHLRIILNKYHTTETAQFFIKNYSTRLDGENCCGEFKLLVQDAQTFVDKQRNQILPPPSFSTSHRLSIFQPIIGHNSESAIINHTQKIRQP</sequence>
<dbReference type="EMBL" id="LNYZ01000008">
    <property type="protein sequence ID" value="KTD78740.1"/>
    <property type="molecule type" value="Genomic_DNA"/>
</dbReference>
<dbReference type="Proteomes" id="UP000255110">
    <property type="component" value="Unassembled WGS sequence"/>
</dbReference>
<organism evidence="2 4">
    <name type="scientific">Legionella steigerwaltii</name>
    <dbReference type="NCBI Taxonomy" id="460"/>
    <lineage>
        <taxon>Bacteria</taxon>
        <taxon>Pseudomonadati</taxon>
        <taxon>Pseudomonadota</taxon>
        <taxon>Gammaproteobacteria</taxon>
        <taxon>Legionellales</taxon>
        <taxon>Legionellaceae</taxon>
        <taxon>Legionella</taxon>
    </lineage>
</organism>
<accession>A0A378LEG7</accession>
<dbReference type="EMBL" id="UGOY01000001">
    <property type="protein sequence ID" value="STY24169.1"/>
    <property type="molecule type" value="Genomic_DNA"/>
</dbReference>
<evidence type="ECO:0000313" key="1">
    <source>
        <dbReference type="EMBL" id="KTD78740.1"/>
    </source>
</evidence>
<reference evidence="2 4" key="2">
    <citation type="submission" date="2018-06" db="EMBL/GenBank/DDBJ databases">
        <authorList>
            <consortium name="Pathogen Informatics"/>
            <person name="Doyle S."/>
        </authorList>
    </citation>
    <scope>NUCLEOTIDE SEQUENCE [LARGE SCALE GENOMIC DNA]</scope>
    <source>
        <strain evidence="2 4">NCTC11991</strain>
    </source>
</reference>
<dbReference type="OrthoDB" id="5654032at2"/>
<evidence type="ECO:0000313" key="2">
    <source>
        <dbReference type="EMBL" id="STY24169.1"/>
    </source>
</evidence>
<keyword evidence="3" id="KW-1185">Reference proteome</keyword>
<gene>
    <name evidence="1" type="primary">recN_1</name>
    <name evidence="1" type="ORF">Lstg_1209</name>
    <name evidence="2" type="ORF">NCTC11991_02785</name>
</gene>
<name>A0A378LEG7_9GAMM</name>
<reference evidence="1 3" key="1">
    <citation type="submission" date="2015-11" db="EMBL/GenBank/DDBJ databases">
        <title>Genomic analysis of 38 Legionella species identifies large and diverse effector repertoires.</title>
        <authorList>
            <person name="Burstein D."/>
            <person name="Amaro F."/>
            <person name="Zusman T."/>
            <person name="Lifshitz Z."/>
            <person name="Cohen O."/>
            <person name="Gilbert J.A."/>
            <person name="Pupko T."/>
            <person name="Shuman H.A."/>
            <person name="Segal G."/>
        </authorList>
    </citation>
    <scope>NUCLEOTIDE SEQUENCE [LARGE SCALE GENOMIC DNA]</scope>
    <source>
        <strain evidence="1 3">SC-18-C9</strain>
    </source>
</reference>
<evidence type="ECO:0000313" key="4">
    <source>
        <dbReference type="Proteomes" id="UP000255110"/>
    </source>
</evidence>